<dbReference type="InterPro" id="IPR051796">
    <property type="entry name" value="ISF_SsuE-like"/>
</dbReference>
<dbReference type="AlphaFoldDB" id="A0AA45HHL3"/>
<evidence type="ECO:0000256" key="2">
    <source>
        <dbReference type="ARBA" id="ARBA00022643"/>
    </source>
</evidence>
<dbReference type="PANTHER" id="PTHR43278">
    <property type="entry name" value="NAD(P)H-DEPENDENT FMN-CONTAINING OXIDOREDUCTASE YWQN-RELATED"/>
    <property type="match status" value="1"/>
</dbReference>
<sequence length="208" mass="23413">MKVIGFNGSPNLKGNTYQVLNIFFDELNKHGIETEIVNIGTKVIRGCISCGTCFKTKDEKCVFDDEVNTYIQKIKESDGIILASPVHFSGITGTMKSFLDRVFYVSTANKNIFRHKVGSALVVTRRTGGMTALNQLYNYINYSEMIVPSSNYWNVIYGTNSGDINKDLEGLQIIKVLAKNMIWTLKNFELSSVKEPEAEKKIITNFIK</sequence>
<keyword evidence="5" id="KW-1185">Reference proteome</keyword>
<evidence type="ECO:0000313" key="5">
    <source>
        <dbReference type="Proteomes" id="UP000245921"/>
    </source>
</evidence>
<organism evidence="4 5">
    <name type="scientific">Oceanotoga teriensis</name>
    <dbReference type="NCBI Taxonomy" id="515440"/>
    <lineage>
        <taxon>Bacteria</taxon>
        <taxon>Thermotogati</taxon>
        <taxon>Thermotogota</taxon>
        <taxon>Thermotogae</taxon>
        <taxon>Petrotogales</taxon>
        <taxon>Petrotogaceae</taxon>
        <taxon>Oceanotoga</taxon>
    </lineage>
</organism>
<comment type="caution">
    <text evidence="4">The sequence shown here is derived from an EMBL/GenBank/DDBJ whole genome shotgun (WGS) entry which is preliminary data.</text>
</comment>
<dbReference type="InterPro" id="IPR005025">
    <property type="entry name" value="FMN_Rdtase-like_dom"/>
</dbReference>
<dbReference type="InterPro" id="IPR029039">
    <property type="entry name" value="Flavoprotein-like_sf"/>
</dbReference>
<reference evidence="4 5" key="1">
    <citation type="submission" date="2018-05" db="EMBL/GenBank/DDBJ databases">
        <title>Genomic Encyclopedia of Type Strains, Phase IV (KMG-IV): sequencing the most valuable type-strain genomes for metagenomic binning, comparative biology and taxonomic classification.</title>
        <authorList>
            <person name="Goeker M."/>
        </authorList>
    </citation>
    <scope>NUCLEOTIDE SEQUENCE [LARGE SCALE GENOMIC DNA]</scope>
    <source>
        <strain evidence="4 5">DSM 24906</strain>
    </source>
</reference>
<feature type="domain" description="NADPH-dependent FMN reductase-like" evidence="3">
    <location>
        <begin position="1"/>
        <end position="155"/>
    </location>
</feature>
<dbReference type="GO" id="GO:0016491">
    <property type="term" value="F:oxidoreductase activity"/>
    <property type="evidence" value="ECO:0007669"/>
    <property type="project" value="InterPro"/>
</dbReference>
<dbReference type="EMBL" id="QGGI01000032">
    <property type="protein sequence ID" value="PWJ86057.1"/>
    <property type="molecule type" value="Genomic_DNA"/>
</dbReference>
<proteinExistence type="predicted"/>
<evidence type="ECO:0000256" key="1">
    <source>
        <dbReference type="ARBA" id="ARBA00022630"/>
    </source>
</evidence>
<dbReference type="Pfam" id="PF03358">
    <property type="entry name" value="FMN_red"/>
    <property type="match status" value="1"/>
</dbReference>
<evidence type="ECO:0000259" key="3">
    <source>
        <dbReference type="Pfam" id="PF03358"/>
    </source>
</evidence>
<accession>A0AA45HHL3</accession>
<dbReference type="RefSeq" id="WP_109606626.1">
    <property type="nucleotide sequence ID" value="NZ_QGGI01000032.1"/>
</dbReference>
<evidence type="ECO:0000313" key="4">
    <source>
        <dbReference type="EMBL" id="PWJ86057.1"/>
    </source>
</evidence>
<dbReference type="PANTHER" id="PTHR43278:SF4">
    <property type="entry name" value="NAD(P)H-DEPENDENT FMN-CONTAINING OXIDOREDUCTASE YWQN-RELATED"/>
    <property type="match status" value="1"/>
</dbReference>
<keyword evidence="2" id="KW-0288">FMN</keyword>
<dbReference type="Proteomes" id="UP000245921">
    <property type="component" value="Unassembled WGS sequence"/>
</dbReference>
<gene>
    <name evidence="4" type="ORF">C7380_13210</name>
</gene>
<name>A0AA45HHL3_9BACT</name>
<dbReference type="Gene3D" id="3.40.50.360">
    <property type="match status" value="1"/>
</dbReference>
<protein>
    <submittedName>
        <fullName evidence="4">Multimeric flavodoxin WrbA</fullName>
    </submittedName>
</protein>
<keyword evidence="1" id="KW-0285">Flavoprotein</keyword>
<dbReference type="SUPFAM" id="SSF52218">
    <property type="entry name" value="Flavoproteins"/>
    <property type="match status" value="1"/>
</dbReference>